<accession>A0A8J4V8B9</accession>
<dbReference type="AlphaFoldDB" id="A0A8J4V8B9"/>
<sequence>MGLDPVSWAFMIWAWERTELNLISISITFITGSAATQDPTFPSVPNSSKDRIGAPNQTKLEHPKQTPKFPSNTLQSSQLAGYQLVRQK</sequence>
<reference evidence="2" key="1">
    <citation type="submission" date="2020-03" db="EMBL/GenBank/DDBJ databases">
        <title>Castanea mollissima Vanexum genome sequencing.</title>
        <authorList>
            <person name="Staton M."/>
        </authorList>
    </citation>
    <scope>NUCLEOTIDE SEQUENCE</scope>
    <source>
        <tissue evidence="2">Leaf</tissue>
    </source>
</reference>
<evidence type="ECO:0000313" key="2">
    <source>
        <dbReference type="EMBL" id="KAF3952258.1"/>
    </source>
</evidence>
<comment type="caution">
    <text evidence="2">The sequence shown here is derived from an EMBL/GenBank/DDBJ whole genome shotgun (WGS) entry which is preliminary data.</text>
</comment>
<organism evidence="2 3">
    <name type="scientific">Castanea mollissima</name>
    <name type="common">Chinese chestnut</name>
    <dbReference type="NCBI Taxonomy" id="60419"/>
    <lineage>
        <taxon>Eukaryota</taxon>
        <taxon>Viridiplantae</taxon>
        <taxon>Streptophyta</taxon>
        <taxon>Embryophyta</taxon>
        <taxon>Tracheophyta</taxon>
        <taxon>Spermatophyta</taxon>
        <taxon>Magnoliopsida</taxon>
        <taxon>eudicotyledons</taxon>
        <taxon>Gunneridae</taxon>
        <taxon>Pentapetalae</taxon>
        <taxon>rosids</taxon>
        <taxon>fabids</taxon>
        <taxon>Fagales</taxon>
        <taxon>Fagaceae</taxon>
        <taxon>Castanea</taxon>
    </lineage>
</organism>
<dbReference type="EMBL" id="JRKL02004582">
    <property type="protein sequence ID" value="KAF3952258.1"/>
    <property type="molecule type" value="Genomic_DNA"/>
</dbReference>
<name>A0A8J4V8B9_9ROSI</name>
<evidence type="ECO:0000313" key="3">
    <source>
        <dbReference type="Proteomes" id="UP000737018"/>
    </source>
</evidence>
<keyword evidence="3" id="KW-1185">Reference proteome</keyword>
<evidence type="ECO:0000256" key="1">
    <source>
        <dbReference type="SAM" id="MobiDB-lite"/>
    </source>
</evidence>
<gene>
    <name evidence="2" type="ORF">CMV_022170</name>
</gene>
<feature type="compositionally biased region" description="Polar residues" evidence="1">
    <location>
        <begin position="35"/>
        <end position="47"/>
    </location>
</feature>
<feature type="region of interest" description="Disordered" evidence="1">
    <location>
        <begin position="35"/>
        <end position="76"/>
    </location>
</feature>
<protein>
    <submittedName>
        <fullName evidence="2">Uncharacterized protein</fullName>
    </submittedName>
</protein>
<proteinExistence type="predicted"/>
<dbReference type="Proteomes" id="UP000737018">
    <property type="component" value="Unassembled WGS sequence"/>
</dbReference>